<dbReference type="SUPFAM" id="SSF49503">
    <property type="entry name" value="Cupredoxins"/>
    <property type="match status" value="1"/>
</dbReference>
<sequence length="115" mass="12611">MQMRKFQIVAAMSGAAMAIFGFSASAEDMKTYEITVKDKVFTPGEITVKAGEPFRIKLKNANPMPVELESSKLGFEKVAAGFSDILVNVRAQAPGTYTFFDDFHPKETIGKVVVQ</sequence>
<feature type="chain" id="PRO_5047379298" evidence="1">
    <location>
        <begin position="27"/>
        <end position="115"/>
    </location>
</feature>
<keyword evidence="1" id="KW-0732">Signal</keyword>
<reference evidence="3 4" key="1">
    <citation type="submission" date="2024-06" db="EMBL/GenBank/DDBJ databases">
        <title>Genomic Encyclopedia of Type Strains, Phase IV (KMG-IV): sequencing the most valuable type-strain genomes for metagenomic binning, comparative biology and taxonomic classification.</title>
        <authorList>
            <person name="Goeker M."/>
        </authorList>
    </citation>
    <scope>NUCLEOTIDE SEQUENCE [LARGE SCALE GENOMIC DNA]</scope>
    <source>
        <strain evidence="3 4">DSM 29780</strain>
    </source>
</reference>
<evidence type="ECO:0000313" key="4">
    <source>
        <dbReference type="Proteomes" id="UP001549047"/>
    </source>
</evidence>
<evidence type="ECO:0000259" key="2">
    <source>
        <dbReference type="Pfam" id="PF13473"/>
    </source>
</evidence>
<keyword evidence="4" id="KW-1185">Reference proteome</keyword>
<protein>
    <submittedName>
        <fullName evidence="3">Plastocyanin</fullName>
    </submittedName>
</protein>
<dbReference type="Gene3D" id="2.60.40.420">
    <property type="entry name" value="Cupredoxins - blue copper proteins"/>
    <property type="match status" value="1"/>
</dbReference>
<gene>
    <name evidence="3" type="ORF">ABID16_002036</name>
</gene>
<dbReference type="Pfam" id="PF13473">
    <property type="entry name" value="Cupredoxin_1"/>
    <property type="match status" value="1"/>
</dbReference>
<comment type="caution">
    <text evidence="3">The sequence shown here is derived from an EMBL/GenBank/DDBJ whole genome shotgun (WGS) entry which is preliminary data.</text>
</comment>
<evidence type="ECO:0000256" key="1">
    <source>
        <dbReference type="SAM" id="SignalP"/>
    </source>
</evidence>
<evidence type="ECO:0000313" key="3">
    <source>
        <dbReference type="EMBL" id="MET3613707.1"/>
    </source>
</evidence>
<dbReference type="RefSeq" id="WP_354556224.1">
    <property type="nucleotide sequence ID" value="NZ_JBEPMB010000002.1"/>
</dbReference>
<dbReference type="Proteomes" id="UP001549047">
    <property type="component" value="Unassembled WGS sequence"/>
</dbReference>
<dbReference type="InterPro" id="IPR028096">
    <property type="entry name" value="EfeO_Cupredoxin"/>
</dbReference>
<name>A0ABV2IYY5_9HYPH</name>
<dbReference type="InterPro" id="IPR008972">
    <property type="entry name" value="Cupredoxin"/>
</dbReference>
<proteinExistence type="predicted"/>
<accession>A0ABV2IYY5</accession>
<dbReference type="EMBL" id="JBEPMB010000002">
    <property type="protein sequence ID" value="MET3613707.1"/>
    <property type="molecule type" value="Genomic_DNA"/>
</dbReference>
<organism evidence="3 4">
    <name type="scientific">Rhizobium aquaticum</name>
    <dbReference type="NCBI Taxonomy" id="1549636"/>
    <lineage>
        <taxon>Bacteria</taxon>
        <taxon>Pseudomonadati</taxon>
        <taxon>Pseudomonadota</taxon>
        <taxon>Alphaproteobacteria</taxon>
        <taxon>Hyphomicrobiales</taxon>
        <taxon>Rhizobiaceae</taxon>
        <taxon>Rhizobium/Agrobacterium group</taxon>
        <taxon>Rhizobium</taxon>
    </lineage>
</organism>
<feature type="signal peptide" evidence="1">
    <location>
        <begin position="1"/>
        <end position="26"/>
    </location>
</feature>
<feature type="domain" description="EfeO-type cupredoxin-like" evidence="2">
    <location>
        <begin position="12"/>
        <end position="114"/>
    </location>
</feature>